<evidence type="ECO:0000313" key="2">
    <source>
        <dbReference type="EMBL" id="MBR9651918.1"/>
    </source>
</evidence>
<protein>
    <submittedName>
        <fullName evidence="2">Phage tail protein</fullName>
    </submittedName>
</protein>
<gene>
    <name evidence="2" type="ORF">IT775_12380</name>
</gene>
<sequence>MPQTLLTDVAEAKLAAAAGSAAAVSITHIALGDGGGSNYAPTYDQTGLVNEIVRKPIEAHHMVDPNAWRVKAEFGPETQAFGVREIGFFDEVGDLVCIWAGLDVVARQTGSVAYLVDHVLSFSRVEDGLVVVNAPDDLLFALAVGHARSMFLIFKEQMRQGLAIEALQ</sequence>
<name>A0ABS5HTJ5_9RHOB</name>
<organism evidence="2 3">
    <name type="scientific">Thalassovita aquimarina</name>
    <dbReference type="NCBI Taxonomy" id="2785917"/>
    <lineage>
        <taxon>Bacteria</taxon>
        <taxon>Pseudomonadati</taxon>
        <taxon>Pseudomonadota</taxon>
        <taxon>Alphaproteobacteria</taxon>
        <taxon>Rhodobacterales</taxon>
        <taxon>Roseobacteraceae</taxon>
        <taxon>Thalassovita</taxon>
    </lineage>
</organism>
<reference evidence="2 3" key="1">
    <citation type="journal article" date="2021" name="Arch. Microbiol.">
        <title>Thalassobius aquimarinus sp. nov., isolated from the Sea of Japan seashore.</title>
        <authorList>
            <person name="Kurilenko V.V."/>
            <person name="Romanenko L.A."/>
            <person name="Chernysheva N.Y."/>
            <person name="Velansky P.V."/>
            <person name="Tekutyeva L.A."/>
            <person name="Isaeva M.P."/>
            <person name="Mikhailov V.V."/>
        </authorList>
    </citation>
    <scope>NUCLEOTIDE SEQUENCE [LARGE SCALE GENOMIC DNA]</scope>
    <source>
        <strain evidence="2 3">KMM 8518</strain>
    </source>
</reference>
<evidence type="ECO:0000259" key="1">
    <source>
        <dbReference type="Pfam" id="PF12571"/>
    </source>
</evidence>
<comment type="caution">
    <text evidence="2">The sequence shown here is derived from an EMBL/GenBank/DDBJ whole genome shotgun (WGS) entry which is preliminary data.</text>
</comment>
<feature type="domain" description="Phage tail fibre protein N-terminal" evidence="1">
    <location>
        <begin position="3"/>
        <end position="98"/>
    </location>
</feature>
<keyword evidence="3" id="KW-1185">Reference proteome</keyword>
<dbReference type="EMBL" id="JADMKU010000010">
    <property type="protein sequence ID" value="MBR9651918.1"/>
    <property type="molecule type" value="Genomic_DNA"/>
</dbReference>
<evidence type="ECO:0000313" key="3">
    <source>
        <dbReference type="Proteomes" id="UP001195941"/>
    </source>
</evidence>
<accession>A0ABS5HTJ5</accession>
<proteinExistence type="predicted"/>
<dbReference type="Pfam" id="PF12571">
    <property type="entry name" value="Phage_tail_fib"/>
    <property type="match status" value="1"/>
</dbReference>
<dbReference type="Proteomes" id="UP001195941">
    <property type="component" value="Unassembled WGS sequence"/>
</dbReference>
<dbReference type="InterPro" id="IPR022225">
    <property type="entry name" value="Phage_tail_fibre_N"/>
</dbReference>
<dbReference type="RefSeq" id="WP_212701433.1">
    <property type="nucleotide sequence ID" value="NZ_JADMKU010000010.1"/>
</dbReference>